<dbReference type="OrthoDB" id="9814708at2"/>
<keyword evidence="5 6" id="KW-0408">Iron</keyword>
<reference evidence="9 10" key="1">
    <citation type="submission" date="2018-07" db="EMBL/GenBank/DDBJ databases">
        <title>Motiliproteus coralliicola sp. nov., a bacterium isolated from Coral.</title>
        <authorList>
            <person name="Wang G."/>
        </authorList>
    </citation>
    <scope>NUCLEOTIDE SEQUENCE [LARGE SCALE GENOMIC DNA]</scope>
    <source>
        <strain evidence="9 10">C34</strain>
    </source>
</reference>
<proteinExistence type="predicted"/>
<dbReference type="Gene3D" id="1.10.760.10">
    <property type="entry name" value="Cytochrome c-like domain"/>
    <property type="match status" value="1"/>
</dbReference>
<dbReference type="PANTHER" id="PTHR40942">
    <property type="match status" value="1"/>
</dbReference>
<evidence type="ECO:0000256" key="4">
    <source>
        <dbReference type="ARBA" id="ARBA00022982"/>
    </source>
</evidence>
<dbReference type="GO" id="GO:0005506">
    <property type="term" value="F:iron ion binding"/>
    <property type="evidence" value="ECO:0007669"/>
    <property type="project" value="InterPro"/>
</dbReference>
<dbReference type="AlphaFoldDB" id="A0A369WBN3"/>
<dbReference type="SUPFAM" id="SSF46626">
    <property type="entry name" value="Cytochrome c"/>
    <property type="match status" value="1"/>
</dbReference>
<evidence type="ECO:0000259" key="8">
    <source>
        <dbReference type="PROSITE" id="PS51007"/>
    </source>
</evidence>
<feature type="domain" description="Cytochrome c" evidence="8">
    <location>
        <begin position="16"/>
        <end position="96"/>
    </location>
</feature>
<dbReference type="PROSITE" id="PS51007">
    <property type="entry name" value="CYTC"/>
    <property type="match status" value="1"/>
</dbReference>
<dbReference type="InterPro" id="IPR002323">
    <property type="entry name" value="Cyt_CIE"/>
</dbReference>
<dbReference type="EMBL" id="QQOH01000006">
    <property type="protein sequence ID" value="RDE18036.1"/>
    <property type="molecule type" value="Genomic_DNA"/>
</dbReference>
<comment type="caution">
    <text evidence="9">The sequence shown here is derived from an EMBL/GenBank/DDBJ whole genome shotgun (WGS) entry which is preliminary data.</text>
</comment>
<evidence type="ECO:0000256" key="6">
    <source>
        <dbReference type="PROSITE-ProRule" id="PRU00433"/>
    </source>
</evidence>
<keyword evidence="2 6" id="KW-0349">Heme</keyword>
<feature type="chain" id="PRO_5016763356" evidence="7">
    <location>
        <begin position="20"/>
        <end position="96"/>
    </location>
</feature>
<dbReference type="RefSeq" id="WP_114697155.1">
    <property type="nucleotide sequence ID" value="NZ_QQOH01000006.1"/>
</dbReference>
<dbReference type="InterPro" id="IPR009056">
    <property type="entry name" value="Cyt_c-like_dom"/>
</dbReference>
<evidence type="ECO:0000256" key="3">
    <source>
        <dbReference type="ARBA" id="ARBA00022723"/>
    </source>
</evidence>
<dbReference type="PANTHER" id="PTHR40942:SF4">
    <property type="entry name" value="CYTOCHROME C5"/>
    <property type="match status" value="1"/>
</dbReference>
<accession>A0A369WBN3</accession>
<keyword evidence="7" id="KW-0732">Signal</keyword>
<organism evidence="9 10">
    <name type="scientific">Motiliproteus coralliicola</name>
    <dbReference type="NCBI Taxonomy" id="2283196"/>
    <lineage>
        <taxon>Bacteria</taxon>
        <taxon>Pseudomonadati</taxon>
        <taxon>Pseudomonadota</taxon>
        <taxon>Gammaproteobacteria</taxon>
        <taxon>Oceanospirillales</taxon>
        <taxon>Oceanospirillaceae</taxon>
        <taxon>Motiliproteus</taxon>
    </lineage>
</organism>
<dbReference type="GO" id="GO:0020037">
    <property type="term" value="F:heme binding"/>
    <property type="evidence" value="ECO:0007669"/>
    <property type="project" value="InterPro"/>
</dbReference>
<dbReference type="InterPro" id="IPR036909">
    <property type="entry name" value="Cyt_c-like_dom_sf"/>
</dbReference>
<dbReference type="Pfam" id="PF13442">
    <property type="entry name" value="Cytochrome_CBB3"/>
    <property type="match status" value="1"/>
</dbReference>
<gene>
    <name evidence="9" type="ORF">DV711_18090</name>
</gene>
<keyword evidence="3 6" id="KW-0479">Metal-binding</keyword>
<keyword evidence="10" id="KW-1185">Reference proteome</keyword>
<evidence type="ECO:0000256" key="2">
    <source>
        <dbReference type="ARBA" id="ARBA00022617"/>
    </source>
</evidence>
<dbReference type="Proteomes" id="UP000253769">
    <property type="component" value="Unassembled WGS sequence"/>
</dbReference>
<feature type="signal peptide" evidence="7">
    <location>
        <begin position="1"/>
        <end position="19"/>
    </location>
</feature>
<keyword evidence="1" id="KW-0813">Transport</keyword>
<evidence type="ECO:0000313" key="10">
    <source>
        <dbReference type="Proteomes" id="UP000253769"/>
    </source>
</evidence>
<evidence type="ECO:0000256" key="1">
    <source>
        <dbReference type="ARBA" id="ARBA00022448"/>
    </source>
</evidence>
<name>A0A369WBN3_9GAMM</name>
<evidence type="ECO:0000256" key="5">
    <source>
        <dbReference type="ARBA" id="ARBA00023004"/>
    </source>
</evidence>
<dbReference type="PRINTS" id="PR00607">
    <property type="entry name" value="CYTCHROMECIE"/>
</dbReference>
<protein>
    <submittedName>
        <fullName evidence="9">Cytochrome c5 family protein</fullName>
    </submittedName>
</protein>
<sequence>MKKVIAFAAAALMSTAVFADGEAVYNKACVTCHAAGVANAPKTKDAAAWAPRMEAAGGIDGLLAIAKSGKGAMPPMGLCATCTDDELKAAIEYMLK</sequence>
<evidence type="ECO:0000313" key="9">
    <source>
        <dbReference type="EMBL" id="RDE18036.1"/>
    </source>
</evidence>
<keyword evidence="4" id="KW-0249">Electron transport</keyword>
<dbReference type="GO" id="GO:0009055">
    <property type="term" value="F:electron transfer activity"/>
    <property type="evidence" value="ECO:0007669"/>
    <property type="project" value="InterPro"/>
</dbReference>
<evidence type="ECO:0000256" key="7">
    <source>
        <dbReference type="SAM" id="SignalP"/>
    </source>
</evidence>